<reference evidence="1" key="1">
    <citation type="submission" date="2020-08" db="EMBL/GenBank/DDBJ databases">
        <title>Multicomponent nature underlies the extraordinary mechanical properties of spider dragline silk.</title>
        <authorList>
            <person name="Kono N."/>
            <person name="Nakamura H."/>
            <person name="Mori M."/>
            <person name="Yoshida Y."/>
            <person name="Ohtoshi R."/>
            <person name="Malay A.D."/>
            <person name="Moran D.A.P."/>
            <person name="Tomita M."/>
            <person name="Numata K."/>
            <person name="Arakawa K."/>
        </authorList>
    </citation>
    <scope>NUCLEOTIDE SEQUENCE</scope>
</reference>
<evidence type="ECO:0000313" key="2">
    <source>
        <dbReference type="Proteomes" id="UP000886998"/>
    </source>
</evidence>
<accession>A0A8X7CT05</accession>
<dbReference type="EMBL" id="BMAV01021505">
    <property type="protein sequence ID" value="GFY75622.1"/>
    <property type="molecule type" value="Genomic_DNA"/>
</dbReference>
<sequence>MPFTVCVPEGFEETRSKSTSCRIQHGKYNNIIGCLYWPNALAFFDTKSKVQESGPWYANVGAGQPSTSITDDNFQQAGKMAAGDWRV</sequence>
<protein>
    <submittedName>
        <fullName evidence="1">Uncharacterized protein</fullName>
    </submittedName>
</protein>
<evidence type="ECO:0000313" key="1">
    <source>
        <dbReference type="EMBL" id="GFY75622.1"/>
    </source>
</evidence>
<dbReference type="AlphaFoldDB" id="A0A8X7CT05"/>
<organism evidence="1 2">
    <name type="scientific">Trichonephila inaurata madagascariensis</name>
    <dbReference type="NCBI Taxonomy" id="2747483"/>
    <lineage>
        <taxon>Eukaryota</taxon>
        <taxon>Metazoa</taxon>
        <taxon>Ecdysozoa</taxon>
        <taxon>Arthropoda</taxon>
        <taxon>Chelicerata</taxon>
        <taxon>Arachnida</taxon>
        <taxon>Araneae</taxon>
        <taxon>Araneomorphae</taxon>
        <taxon>Entelegynae</taxon>
        <taxon>Araneoidea</taxon>
        <taxon>Nephilidae</taxon>
        <taxon>Trichonephila</taxon>
        <taxon>Trichonephila inaurata</taxon>
    </lineage>
</organism>
<gene>
    <name evidence="1" type="ORF">TNIN_374951</name>
</gene>
<proteinExistence type="predicted"/>
<name>A0A8X7CT05_9ARAC</name>
<comment type="caution">
    <text evidence="1">The sequence shown here is derived from an EMBL/GenBank/DDBJ whole genome shotgun (WGS) entry which is preliminary data.</text>
</comment>
<dbReference type="Proteomes" id="UP000886998">
    <property type="component" value="Unassembled WGS sequence"/>
</dbReference>
<keyword evidence="2" id="KW-1185">Reference proteome</keyword>